<evidence type="ECO:0000313" key="11">
    <source>
        <dbReference type="EMBL" id="MFC3878274.1"/>
    </source>
</evidence>
<dbReference type="InterPro" id="IPR010920">
    <property type="entry name" value="LSM_dom_sf"/>
</dbReference>
<evidence type="ECO:0000313" key="12">
    <source>
        <dbReference type="Proteomes" id="UP001595812"/>
    </source>
</evidence>
<evidence type="ECO:0000256" key="6">
    <source>
        <dbReference type="ARBA" id="ARBA00023136"/>
    </source>
</evidence>
<dbReference type="InterPro" id="IPR006685">
    <property type="entry name" value="MscS_channel_2nd"/>
</dbReference>
<dbReference type="InterPro" id="IPR052702">
    <property type="entry name" value="MscS-like_channel"/>
</dbReference>
<dbReference type="SUPFAM" id="SSF82689">
    <property type="entry name" value="Mechanosensitive channel protein MscS (YggB), C-terminal domain"/>
    <property type="match status" value="1"/>
</dbReference>
<keyword evidence="5 7" id="KW-1133">Transmembrane helix</keyword>
<dbReference type="InterPro" id="IPR049278">
    <property type="entry name" value="MS_channel_C"/>
</dbReference>
<evidence type="ECO:0000256" key="1">
    <source>
        <dbReference type="ARBA" id="ARBA00004651"/>
    </source>
</evidence>
<organism evidence="11 12">
    <name type="scientific">Winogradskyella maritima</name>
    <dbReference type="NCBI Taxonomy" id="1517766"/>
    <lineage>
        <taxon>Bacteria</taxon>
        <taxon>Pseudomonadati</taxon>
        <taxon>Bacteroidota</taxon>
        <taxon>Flavobacteriia</taxon>
        <taxon>Flavobacteriales</taxon>
        <taxon>Flavobacteriaceae</taxon>
        <taxon>Winogradskyella</taxon>
    </lineage>
</organism>
<dbReference type="InterPro" id="IPR023408">
    <property type="entry name" value="MscS_beta-dom_sf"/>
</dbReference>
<feature type="domain" description="Mechanosensitive ion channel MscS" evidence="8">
    <location>
        <begin position="124"/>
        <end position="189"/>
    </location>
</feature>
<dbReference type="PANTHER" id="PTHR30347:SF1">
    <property type="entry name" value="MECHANOSENSITIVE CHANNEL MSCK"/>
    <property type="match status" value="1"/>
</dbReference>
<evidence type="ECO:0000256" key="3">
    <source>
        <dbReference type="ARBA" id="ARBA00022475"/>
    </source>
</evidence>
<reference evidence="12" key="1">
    <citation type="journal article" date="2019" name="Int. J. Syst. Evol. Microbiol.">
        <title>The Global Catalogue of Microorganisms (GCM) 10K type strain sequencing project: providing services to taxonomists for standard genome sequencing and annotation.</title>
        <authorList>
            <consortium name="The Broad Institute Genomics Platform"/>
            <consortium name="The Broad Institute Genome Sequencing Center for Infectious Disease"/>
            <person name="Wu L."/>
            <person name="Ma J."/>
        </authorList>
    </citation>
    <scope>NUCLEOTIDE SEQUENCE [LARGE SCALE GENOMIC DNA]</scope>
    <source>
        <strain evidence="12">CECT 8979</strain>
    </source>
</reference>
<name>A0ABV8ALN0_9FLAO</name>
<dbReference type="Pfam" id="PF21082">
    <property type="entry name" value="MS_channel_3rd"/>
    <property type="match status" value="1"/>
</dbReference>
<sequence length="294" mass="33366">MAYQDISELTDKISESSAWENIKSFLNQHIDFTDDITVSIFDLLIVVTAIFITTIVLRILFRILTRRLPEDDKSKFSVVFGYFRWLVFVIIFLITLNSVGVDVTAVFAASAALLIGIGLALQTFFQDIISGVFILIDQSVHVGDIIEIDGKVGRVEEIKLRTTRAVTIDNRVLIIPNHRYLTNILYNWTQNGTLTRESVDVGVAYGSDVQLVKRLLIQAASTNEDVLSEPEPTVLFTNFGDSSLNFRIVFTLNDSFKATFPKSDIRFEIDRLFRENNVSIPFPQRDIHIIEPKK</sequence>
<dbReference type="EMBL" id="JBHSAT010000023">
    <property type="protein sequence ID" value="MFC3878274.1"/>
    <property type="molecule type" value="Genomic_DNA"/>
</dbReference>
<feature type="transmembrane region" description="Helical" evidence="7">
    <location>
        <begin position="36"/>
        <end position="61"/>
    </location>
</feature>
<keyword evidence="3" id="KW-1003">Cell membrane</keyword>
<dbReference type="InterPro" id="IPR049142">
    <property type="entry name" value="MS_channel_1st"/>
</dbReference>
<feature type="domain" description="Mechanosensitive ion channel transmembrane helices 2/3" evidence="10">
    <location>
        <begin position="86"/>
        <end position="122"/>
    </location>
</feature>
<evidence type="ECO:0000259" key="10">
    <source>
        <dbReference type="Pfam" id="PF21088"/>
    </source>
</evidence>
<feature type="transmembrane region" description="Helical" evidence="7">
    <location>
        <begin position="105"/>
        <end position="125"/>
    </location>
</feature>
<proteinExistence type="inferred from homology"/>
<dbReference type="SUPFAM" id="SSF82861">
    <property type="entry name" value="Mechanosensitive channel protein MscS (YggB), transmembrane region"/>
    <property type="match status" value="1"/>
</dbReference>
<keyword evidence="4 7" id="KW-0812">Transmembrane</keyword>
<dbReference type="Pfam" id="PF21088">
    <property type="entry name" value="MS_channel_1st"/>
    <property type="match status" value="1"/>
</dbReference>
<comment type="subcellular location">
    <subcellularLocation>
        <location evidence="1">Cell membrane</location>
        <topology evidence="1">Multi-pass membrane protein</topology>
    </subcellularLocation>
</comment>
<dbReference type="RefSeq" id="WP_386102318.1">
    <property type="nucleotide sequence ID" value="NZ_JBHSAT010000023.1"/>
</dbReference>
<dbReference type="InterPro" id="IPR011066">
    <property type="entry name" value="MscS_channel_C_sf"/>
</dbReference>
<evidence type="ECO:0000256" key="7">
    <source>
        <dbReference type="SAM" id="Phobius"/>
    </source>
</evidence>
<dbReference type="Gene3D" id="3.30.70.100">
    <property type="match status" value="1"/>
</dbReference>
<keyword evidence="6 7" id="KW-0472">Membrane</keyword>
<evidence type="ECO:0000256" key="4">
    <source>
        <dbReference type="ARBA" id="ARBA00022692"/>
    </source>
</evidence>
<protein>
    <submittedName>
        <fullName evidence="11">Mechanosensitive ion channel family protein</fullName>
    </submittedName>
</protein>
<dbReference type="InterPro" id="IPR011014">
    <property type="entry name" value="MscS_channel_TM-2"/>
</dbReference>
<comment type="similarity">
    <text evidence="2">Belongs to the MscS (TC 1.A.23) family.</text>
</comment>
<dbReference type="SUPFAM" id="SSF50182">
    <property type="entry name" value="Sm-like ribonucleoproteins"/>
    <property type="match status" value="1"/>
</dbReference>
<dbReference type="Gene3D" id="2.30.30.60">
    <property type="match status" value="1"/>
</dbReference>
<comment type="caution">
    <text evidence="11">The sequence shown here is derived from an EMBL/GenBank/DDBJ whole genome shotgun (WGS) entry which is preliminary data.</text>
</comment>
<feature type="domain" description="Mechanosensitive ion channel MscS C-terminal" evidence="9">
    <location>
        <begin position="199"/>
        <end position="280"/>
    </location>
</feature>
<keyword evidence="12" id="KW-1185">Reference proteome</keyword>
<evidence type="ECO:0000256" key="5">
    <source>
        <dbReference type="ARBA" id="ARBA00022989"/>
    </source>
</evidence>
<dbReference type="Pfam" id="PF00924">
    <property type="entry name" value="MS_channel_2nd"/>
    <property type="match status" value="1"/>
</dbReference>
<evidence type="ECO:0000259" key="8">
    <source>
        <dbReference type="Pfam" id="PF00924"/>
    </source>
</evidence>
<dbReference type="Gene3D" id="1.10.287.1260">
    <property type="match status" value="1"/>
</dbReference>
<dbReference type="Proteomes" id="UP001595812">
    <property type="component" value="Unassembled WGS sequence"/>
</dbReference>
<gene>
    <name evidence="11" type="ORF">ACFOSX_13625</name>
</gene>
<evidence type="ECO:0000256" key="2">
    <source>
        <dbReference type="ARBA" id="ARBA00008017"/>
    </source>
</evidence>
<dbReference type="PANTHER" id="PTHR30347">
    <property type="entry name" value="POTASSIUM CHANNEL RELATED"/>
    <property type="match status" value="1"/>
</dbReference>
<feature type="transmembrane region" description="Helical" evidence="7">
    <location>
        <begin position="82"/>
        <end position="99"/>
    </location>
</feature>
<evidence type="ECO:0000259" key="9">
    <source>
        <dbReference type="Pfam" id="PF21082"/>
    </source>
</evidence>
<accession>A0ABV8ALN0</accession>